<proteinExistence type="predicted"/>
<keyword evidence="3" id="KW-1185">Reference proteome</keyword>
<sequence length="186" mass="20951">MKQLIALQHHSYPAKLLNRPNNKPSTLQIISASRRDAYDPRDYNGKVIDENMIVLRKRIHEIKLAERSYDENPSEWMSWEKKYYSGKYSSDVCEAVGLLQSMLMNTRPSLALGMVALLALAIPTSAVITTFRLVEMSQEVQDRHIFRRVSSFPRLTEARGGPNNSLAPTGEGPGRVVEAKSALHAK</sequence>
<dbReference type="EMBL" id="JAIWQS010000003">
    <property type="protein sequence ID" value="KAJ8770288.1"/>
    <property type="molecule type" value="Genomic_DNA"/>
</dbReference>
<feature type="transmembrane region" description="Helical" evidence="1">
    <location>
        <begin position="110"/>
        <end position="134"/>
    </location>
</feature>
<reference evidence="2 3" key="1">
    <citation type="submission" date="2021-09" db="EMBL/GenBank/DDBJ databases">
        <title>Genomic insights and catalytic innovation underlie evolution of tropane alkaloids biosynthesis.</title>
        <authorList>
            <person name="Wang Y.-J."/>
            <person name="Tian T."/>
            <person name="Huang J.-P."/>
            <person name="Huang S.-X."/>
        </authorList>
    </citation>
    <scope>NUCLEOTIDE SEQUENCE [LARGE SCALE GENOMIC DNA]</scope>
    <source>
        <strain evidence="2">KIB-2018</strain>
        <tissue evidence="2">Leaf</tissue>
    </source>
</reference>
<evidence type="ECO:0000256" key="1">
    <source>
        <dbReference type="SAM" id="Phobius"/>
    </source>
</evidence>
<keyword evidence="1" id="KW-1133">Transmembrane helix</keyword>
<accession>A0AAV8TVY3</accession>
<dbReference type="AlphaFoldDB" id="A0AAV8TVY3"/>
<gene>
    <name evidence="2" type="ORF">K2173_012758</name>
</gene>
<keyword evidence="1" id="KW-0472">Membrane</keyword>
<dbReference type="Proteomes" id="UP001159364">
    <property type="component" value="Linkage Group LG03"/>
</dbReference>
<organism evidence="2 3">
    <name type="scientific">Erythroxylum novogranatense</name>
    <dbReference type="NCBI Taxonomy" id="1862640"/>
    <lineage>
        <taxon>Eukaryota</taxon>
        <taxon>Viridiplantae</taxon>
        <taxon>Streptophyta</taxon>
        <taxon>Embryophyta</taxon>
        <taxon>Tracheophyta</taxon>
        <taxon>Spermatophyta</taxon>
        <taxon>Magnoliopsida</taxon>
        <taxon>eudicotyledons</taxon>
        <taxon>Gunneridae</taxon>
        <taxon>Pentapetalae</taxon>
        <taxon>rosids</taxon>
        <taxon>fabids</taxon>
        <taxon>Malpighiales</taxon>
        <taxon>Erythroxylaceae</taxon>
        <taxon>Erythroxylum</taxon>
    </lineage>
</organism>
<evidence type="ECO:0000313" key="2">
    <source>
        <dbReference type="EMBL" id="KAJ8770288.1"/>
    </source>
</evidence>
<evidence type="ECO:0000313" key="3">
    <source>
        <dbReference type="Proteomes" id="UP001159364"/>
    </source>
</evidence>
<name>A0AAV8TVY3_9ROSI</name>
<comment type="caution">
    <text evidence="2">The sequence shown here is derived from an EMBL/GenBank/DDBJ whole genome shotgun (WGS) entry which is preliminary data.</text>
</comment>
<dbReference type="PANTHER" id="PTHR33782">
    <property type="entry name" value="OS01G0121600 PROTEIN"/>
    <property type="match status" value="1"/>
</dbReference>
<dbReference type="PANTHER" id="PTHR33782:SF20">
    <property type="match status" value="1"/>
</dbReference>
<keyword evidence="1" id="KW-0812">Transmembrane</keyword>
<protein>
    <submittedName>
        <fullName evidence="2">Uncharacterized protein</fullName>
    </submittedName>
</protein>